<evidence type="ECO:0000313" key="2">
    <source>
        <dbReference type="EMBL" id="SFM89763.1"/>
    </source>
</evidence>
<proteinExistence type="predicted"/>
<reference evidence="3" key="1">
    <citation type="submission" date="2016-10" db="EMBL/GenBank/DDBJ databases">
        <authorList>
            <person name="Varghese N."/>
            <person name="Submissions S."/>
        </authorList>
    </citation>
    <scope>NUCLEOTIDE SEQUENCE [LARGE SCALE GENOMIC DNA]</scope>
    <source>
        <strain evidence="3">DSM 24213</strain>
    </source>
</reference>
<keyword evidence="1" id="KW-0812">Transmembrane</keyword>
<name>A0A1I4UM34_9GAMM</name>
<dbReference type="Proteomes" id="UP000243629">
    <property type="component" value="Unassembled WGS sequence"/>
</dbReference>
<dbReference type="RefSeq" id="WP_093478936.1">
    <property type="nucleotide sequence ID" value="NZ_FOUI01000026.1"/>
</dbReference>
<keyword evidence="3" id="KW-1185">Reference proteome</keyword>
<dbReference type="EMBL" id="FOUI01000026">
    <property type="protein sequence ID" value="SFM89763.1"/>
    <property type="molecule type" value="Genomic_DNA"/>
</dbReference>
<evidence type="ECO:0000256" key="1">
    <source>
        <dbReference type="SAM" id="Phobius"/>
    </source>
</evidence>
<keyword evidence="1" id="KW-0472">Membrane</keyword>
<sequence length="277" mass="30245">MLGKPVSFNKLQHGQVLAEFLVTAILVLIPSFILVLTLGKYLESKQKLEVAARYVAWERTVWRSNASGWSPVHNIKSDAVLRSEAQTRIFATREQPIFTDHARALNEFQIDPLLNYHYGQNGVYEPIVREVGGGGASLIYLGATTTEHAVPGPTGALDSAVNSLSSLGLPYFSRFDLGANGAHTATASLSLHNPARMPELASLNLQMSRSVTLVTDSWNAGGPTHVRRRVEGLTPLGMFEPVENVLTGALAIGPFRVARRLELGYIDPDQVPTQYLE</sequence>
<gene>
    <name evidence="2" type="ORF">SAMN05216217_1265</name>
</gene>
<feature type="transmembrane region" description="Helical" evidence="1">
    <location>
        <begin position="20"/>
        <end position="39"/>
    </location>
</feature>
<dbReference type="OrthoDB" id="6839462at2"/>
<accession>A0A1I4UM34</accession>
<keyword evidence="1" id="KW-1133">Transmembrane helix</keyword>
<evidence type="ECO:0008006" key="4">
    <source>
        <dbReference type="Google" id="ProtNLM"/>
    </source>
</evidence>
<protein>
    <recommendedName>
        <fullName evidence="4">TadE-like protein</fullName>
    </recommendedName>
</protein>
<dbReference type="STRING" id="1720063.SAMN05216217_1265"/>
<organism evidence="2 3">
    <name type="scientific">Halopseudomonas yangmingensis</name>
    <dbReference type="NCBI Taxonomy" id="1720063"/>
    <lineage>
        <taxon>Bacteria</taxon>
        <taxon>Pseudomonadati</taxon>
        <taxon>Pseudomonadota</taxon>
        <taxon>Gammaproteobacteria</taxon>
        <taxon>Pseudomonadales</taxon>
        <taxon>Pseudomonadaceae</taxon>
        <taxon>Halopseudomonas</taxon>
    </lineage>
</organism>
<evidence type="ECO:0000313" key="3">
    <source>
        <dbReference type="Proteomes" id="UP000243629"/>
    </source>
</evidence>
<dbReference type="AlphaFoldDB" id="A0A1I4UM34"/>